<dbReference type="AlphaFoldDB" id="A0A136J6T1"/>
<evidence type="ECO:0000313" key="2">
    <source>
        <dbReference type="EMBL" id="KXJ92819.1"/>
    </source>
</evidence>
<feature type="region of interest" description="Disordered" evidence="1">
    <location>
        <begin position="1"/>
        <end position="37"/>
    </location>
</feature>
<name>A0A136J6T1_9PEZI</name>
<sequence>MIPLSHAPPRKITRRSQDRDSHSLKNMDGPSSQISQKASNATFAPACLNQRKRQCFGKKHGTWKPRPFHCGNPALHVVWSLVVVPLCVRARVCVMSF</sequence>
<evidence type="ECO:0000256" key="1">
    <source>
        <dbReference type="SAM" id="MobiDB-lite"/>
    </source>
</evidence>
<accession>A0A136J6T1</accession>
<proteinExistence type="predicted"/>
<protein>
    <submittedName>
        <fullName evidence="2">Uncharacterized protein</fullName>
    </submittedName>
</protein>
<reference evidence="3" key="1">
    <citation type="submission" date="2016-02" db="EMBL/GenBank/DDBJ databases">
        <title>Draft genome sequence of Microdochium bolleyi, a fungal endophyte of beachgrass.</title>
        <authorList>
            <consortium name="DOE Joint Genome Institute"/>
            <person name="David A.S."/>
            <person name="May G."/>
            <person name="Haridas S."/>
            <person name="Lim J."/>
            <person name="Wang M."/>
            <person name="Labutti K."/>
            <person name="Lipzen A."/>
            <person name="Barry K."/>
            <person name="Grigoriev I.V."/>
        </authorList>
    </citation>
    <scope>NUCLEOTIDE SEQUENCE [LARGE SCALE GENOMIC DNA]</scope>
    <source>
        <strain evidence="3">J235TASD1</strain>
    </source>
</reference>
<dbReference type="Proteomes" id="UP000070501">
    <property type="component" value="Unassembled WGS sequence"/>
</dbReference>
<gene>
    <name evidence="2" type="ORF">Micbo1qcDRAFT_51286</name>
</gene>
<keyword evidence="3" id="KW-1185">Reference proteome</keyword>
<dbReference type="InParanoid" id="A0A136J6T1"/>
<evidence type="ECO:0000313" key="3">
    <source>
        <dbReference type="Proteomes" id="UP000070501"/>
    </source>
</evidence>
<organism evidence="2 3">
    <name type="scientific">Microdochium bolleyi</name>
    <dbReference type="NCBI Taxonomy" id="196109"/>
    <lineage>
        <taxon>Eukaryota</taxon>
        <taxon>Fungi</taxon>
        <taxon>Dikarya</taxon>
        <taxon>Ascomycota</taxon>
        <taxon>Pezizomycotina</taxon>
        <taxon>Sordariomycetes</taxon>
        <taxon>Xylariomycetidae</taxon>
        <taxon>Xylariales</taxon>
        <taxon>Microdochiaceae</taxon>
        <taxon>Microdochium</taxon>
    </lineage>
</organism>
<dbReference type="EMBL" id="KQ964248">
    <property type="protein sequence ID" value="KXJ92819.1"/>
    <property type="molecule type" value="Genomic_DNA"/>
</dbReference>
<feature type="compositionally biased region" description="Basic and acidic residues" evidence="1">
    <location>
        <begin position="15"/>
        <end position="25"/>
    </location>
</feature>